<protein>
    <submittedName>
        <fullName evidence="1">SCO family protein</fullName>
    </submittedName>
</protein>
<dbReference type="Proteomes" id="UP001589844">
    <property type="component" value="Unassembled WGS sequence"/>
</dbReference>
<dbReference type="InterPro" id="IPR036249">
    <property type="entry name" value="Thioredoxin-like_sf"/>
</dbReference>
<proteinExistence type="predicted"/>
<evidence type="ECO:0000313" key="1">
    <source>
        <dbReference type="EMBL" id="MFC0349830.1"/>
    </source>
</evidence>
<reference evidence="1 2" key="1">
    <citation type="submission" date="2024-09" db="EMBL/GenBank/DDBJ databases">
        <authorList>
            <person name="Sun Q."/>
            <person name="Mori K."/>
        </authorList>
    </citation>
    <scope>NUCLEOTIDE SEQUENCE [LARGE SCALE GENOMIC DNA]</scope>
    <source>
        <strain evidence="1 2">CCM 8677</strain>
    </source>
</reference>
<evidence type="ECO:0000313" key="2">
    <source>
        <dbReference type="Proteomes" id="UP001589844"/>
    </source>
</evidence>
<gene>
    <name evidence="1" type="ORF">ACFFJH_08425</name>
</gene>
<dbReference type="Gene3D" id="3.40.30.10">
    <property type="entry name" value="Glutaredoxin"/>
    <property type="match status" value="1"/>
</dbReference>
<organism evidence="1 2">
    <name type="scientific">Undibacterium danionis</name>
    <dbReference type="NCBI Taxonomy" id="1812100"/>
    <lineage>
        <taxon>Bacteria</taxon>
        <taxon>Pseudomonadati</taxon>
        <taxon>Pseudomonadota</taxon>
        <taxon>Betaproteobacteria</taxon>
        <taxon>Burkholderiales</taxon>
        <taxon>Oxalobacteraceae</taxon>
        <taxon>Undibacterium</taxon>
    </lineage>
</organism>
<accession>A0ABV6IEA6</accession>
<sequence length="173" mass="19519">MIASYFTYYVIKPQAKNNYGTIIDPRQYPMPELTMTNEEGAKPATLSELKGKWLMLQIDTGNCAEACQRKLLEMRQLRLAQGKAMDRIERVWLITDTQALDAQIKAGIAGTHLLRTDRAALEKWLPTETGTQIQDHIYVIDPLGNLMMRFPKDADPNKVKKDIGKLLKASAIG</sequence>
<keyword evidence="2" id="KW-1185">Reference proteome</keyword>
<dbReference type="RefSeq" id="WP_390212386.1">
    <property type="nucleotide sequence ID" value="NZ_JBHLXJ010000009.1"/>
</dbReference>
<dbReference type="SUPFAM" id="SSF52833">
    <property type="entry name" value="Thioredoxin-like"/>
    <property type="match status" value="1"/>
</dbReference>
<dbReference type="EMBL" id="JBHLXJ010000009">
    <property type="protein sequence ID" value="MFC0349830.1"/>
    <property type="molecule type" value="Genomic_DNA"/>
</dbReference>
<name>A0ABV6IEA6_9BURK</name>
<comment type="caution">
    <text evidence="1">The sequence shown here is derived from an EMBL/GenBank/DDBJ whole genome shotgun (WGS) entry which is preliminary data.</text>
</comment>